<comment type="caution">
    <text evidence="1">The sequence shown here is derived from an EMBL/GenBank/DDBJ whole genome shotgun (WGS) entry which is preliminary data.</text>
</comment>
<organism evidence="1 2">
    <name type="scientific">Nepenthes gracilis</name>
    <name type="common">Slender pitcher plant</name>
    <dbReference type="NCBI Taxonomy" id="150966"/>
    <lineage>
        <taxon>Eukaryota</taxon>
        <taxon>Viridiplantae</taxon>
        <taxon>Streptophyta</taxon>
        <taxon>Embryophyta</taxon>
        <taxon>Tracheophyta</taxon>
        <taxon>Spermatophyta</taxon>
        <taxon>Magnoliopsida</taxon>
        <taxon>eudicotyledons</taxon>
        <taxon>Gunneridae</taxon>
        <taxon>Pentapetalae</taxon>
        <taxon>Caryophyllales</taxon>
        <taxon>Nepenthaceae</taxon>
        <taxon>Nepenthes</taxon>
    </lineage>
</organism>
<reference evidence="1" key="1">
    <citation type="submission" date="2023-05" db="EMBL/GenBank/DDBJ databases">
        <title>Nepenthes gracilis genome sequencing.</title>
        <authorList>
            <person name="Fukushima K."/>
        </authorList>
    </citation>
    <scope>NUCLEOTIDE SEQUENCE</scope>
    <source>
        <strain evidence="1">SING2019-196</strain>
    </source>
</reference>
<gene>
    <name evidence="1" type="ORF">Nepgr_022829</name>
</gene>
<name>A0AAD3T2S8_NEPGR</name>
<evidence type="ECO:0000313" key="2">
    <source>
        <dbReference type="Proteomes" id="UP001279734"/>
    </source>
</evidence>
<dbReference type="AlphaFoldDB" id="A0AAD3T2S8"/>
<dbReference type="EMBL" id="BSYO01000022">
    <property type="protein sequence ID" value="GMH20987.1"/>
    <property type="molecule type" value="Genomic_DNA"/>
</dbReference>
<keyword evidence="2" id="KW-1185">Reference proteome</keyword>
<proteinExistence type="predicted"/>
<sequence length="86" mass="9740">MTLPFAFKRSSAALKENRSSPVAVEERVIAEGKALEANRLMEEAHSYSEICPVEFEMYPHRACAAENEIATAEATRLCYKLNWVDF</sequence>
<protein>
    <submittedName>
        <fullName evidence="1">Uncharacterized protein</fullName>
    </submittedName>
</protein>
<dbReference type="Proteomes" id="UP001279734">
    <property type="component" value="Unassembled WGS sequence"/>
</dbReference>
<evidence type="ECO:0000313" key="1">
    <source>
        <dbReference type="EMBL" id="GMH20987.1"/>
    </source>
</evidence>
<accession>A0AAD3T2S8</accession>